<dbReference type="EMBL" id="KV441475">
    <property type="protein sequence ID" value="OAG21942.1"/>
    <property type="molecule type" value="Genomic_DNA"/>
</dbReference>
<evidence type="ECO:0000313" key="10">
    <source>
        <dbReference type="EMBL" id="OAG21942.1"/>
    </source>
</evidence>
<feature type="transmembrane region" description="Helical" evidence="9">
    <location>
        <begin position="44"/>
        <end position="62"/>
    </location>
</feature>
<dbReference type="STRING" id="5599.A0A177DSG5"/>
<protein>
    <submittedName>
        <fullName evidence="10">Uncharacterized protein</fullName>
    </submittedName>
</protein>
<dbReference type="Gene3D" id="1.10.357.140">
    <property type="entry name" value="UbiA prenyltransferase"/>
    <property type="match status" value="1"/>
</dbReference>
<dbReference type="PANTHER" id="PTHR11048:SF28">
    <property type="entry name" value="4-HYDROXYBENZOATE POLYPRENYLTRANSFERASE, MITOCHONDRIAL"/>
    <property type="match status" value="1"/>
</dbReference>
<dbReference type="KEGG" id="aalt:CC77DRAFT_1048907"/>
<dbReference type="SMR" id="A0A177DSG5"/>
<evidence type="ECO:0000256" key="4">
    <source>
        <dbReference type="ARBA" id="ARBA00005985"/>
    </source>
</evidence>
<evidence type="ECO:0000256" key="1">
    <source>
        <dbReference type="ARBA" id="ARBA00001946"/>
    </source>
</evidence>
<dbReference type="InterPro" id="IPR039653">
    <property type="entry name" value="Prenyltransferase"/>
</dbReference>
<comment type="similarity">
    <text evidence="4">Belongs to the UbiA prenyltransferase family.</text>
</comment>
<dbReference type="OMA" id="CAWNDTV"/>
<dbReference type="InterPro" id="IPR044878">
    <property type="entry name" value="UbiA_sf"/>
</dbReference>
<dbReference type="Gene3D" id="1.20.120.1780">
    <property type="entry name" value="UbiA prenyltransferase"/>
    <property type="match status" value="1"/>
</dbReference>
<comment type="subcellular location">
    <subcellularLocation>
        <location evidence="2">Membrane</location>
        <topology evidence="2">Multi-pass membrane protein</topology>
    </subcellularLocation>
</comment>
<dbReference type="Pfam" id="PF01040">
    <property type="entry name" value="UbiA"/>
    <property type="match status" value="1"/>
</dbReference>
<evidence type="ECO:0000256" key="5">
    <source>
        <dbReference type="ARBA" id="ARBA00022679"/>
    </source>
</evidence>
<gene>
    <name evidence="10" type="ORF">CC77DRAFT_1048907</name>
</gene>
<dbReference type="RefSeq" id="XP_018387363.1">
    <property type="nucleotide sequence ID" value="XM_018527561.1"/>
</dbReference>
<evidence type="ECO:0000256" key="6">
    <source>
        <dbReference type="ARBA" id="ARBA00022692"/>
    </source>
</evidence>
<name>A0A177DSG5_ALTAL</name>
<accession>A0A177DSG5</accession>
<dbReference type="InterPro" id="IPR000537">
    <property type="entry name" value="UbiA_prenyltransferase"/>
</dbReference>
<keyword evidence="7 9" id="KW-1133">Transmembrane helix</keyword>
<evidence type="ECO:0000313" key="11">
    <source>
        <dbReference type="Proteomes" id="UP000077248"/>
    </source>
</evidence>
<feature type="transmembrane region" description="Helical" evidence="9">
    <location>
        <begin position="254"/>
        <end position="272"/>
    </location>
</feature>
<dbReference type="Proteomes" id="UP000077248">
    <property type="component" value="Unassembled WGS sequence"/>
</dbReference>
<evidence type="ECO:0000256" key="2">
    <source>
        <dbReference type="ARBA" id="ARBA00004141"/>
    </source>
</evidence>
<dbReference type="GO" id="GO:0006744">
    <property type="term" value="P:ubiquinone biosynthetic process"/>
    <property type="evidence" value="ECO:0007669"/>
    <property type="project" value="TreeGrafter"/>
</dbReference>
<dbReference type="GO" id="GO:0008412">
    <property type="term" value="F:4-hydroxybenzoate polyprenyltransferase activity"/>
    <property type="evidence" value="ECO:0007669"/>
    <property type="project" value="TreeGrafter"/>
</dbReference>
<dbReference type="GeneID" id="29113155"/>
<comment type="cofactor">
    <cofactor evidence="1">
        <name>Mg(2+)</name>
        <dbReference type="ChEBI" id="CHEBI:18420"/>
    </cofactor>
</comment>
<keyword evidence="8 9" id="KW-0472">Membrane</keyword>
<keyword evidence="11" id="KW-1185">Reference proteome</keyword>
<proteinExistence type="inferred from homology"/>
<dbReference type="AlphaFoldDB" id="A0A177DSG5"/>
<dbReference type="PANTHER" id="PTHR11048">
    <property type="entry name" value="PRENYLTRANSFERASES"/>
    <property type="match status" value="1"/>
</dbReference>
<dbReference type="GO" id="GO:0005743">
    <property type="term" value="C:mitochondrial inner membrane"/>
    <property type="evidence" value="ECO:0007669"/>
    <property type="project" value="TreeGrafter"/>
</dbReference>
<feature type="transmembrane region" description="Helical" evidence="9">
    <location>
        <begin position="314"/>
        <end position="336"/>
    </location>
</feature>
<keyword evidence="5" id="KW-0808">Transferase</keyword>
<evidence type="ECO:0000256" key="3">
    <source>
        <dbReference type="ARBA" id="ARBA00005179"/>
    </source>
</evidence>
<keyword evidence="6 9" id="KW-0812">Transmembrane</keyword>
<sequence length="338" mass="37053">MSTLRTIVETAPAKLSSISSRPKDAAPKASWGPYLELTRFSKPAGLLGVYFPYFIGFLYSVNLTNPKALSPADWARLSAVFLLDGLILRSFGCAWNDTVDQDLDRQVERCKKRPLARGALSTPDALFTTLVLAISRHVLFYATLPARAGQQALLTTILALFYPFMKRFGNFPQLCLGAGVGWAVFLVDAAVVDGPYPAAPVPMLDIEDRSKAMMAMWACQTLFNITYDTVYAFQDIRDDLNAGVGSLAIAVRHYPKVFLLSIASAMAGFLWATVSWGGLTRGPYQVGAGVSSFAALFMLARLDVWDPKACRNFFVYSQWWVSGVLVTGLVGELLMAKM</sequence>
<evidence type="ECO:0000256" key="8">
    <source>
        <dbReference type="ARBA" id="ARBA00023136"/>
    </source>
</evidence>
<evidence type="ECO:0000256" key="7">
    <source>
        <dbReference type="ARBA" id="ARBA00022989"/>
    </source>
</evidence>
<reference evidence="10 11" key="1">
    <citation type="submission" date="2016-05" db="EMBL/GenBank/DDBJ databases">
        <title>Comparative analysis of secretome profiles of manganese(II)-oxidizing ascomycete fungi.</title>
        <authorList>
            <consortium name="DOE Joint Genome Institute"/>
            <person name="Zeiner C.A."/>
            <person name="Purvine S.O."/>
            <person name="Zink E.M."/>
            <person name="Wu S."/>
            <person name="Pasa-Tolic L."/>
            <person name="Chaput D.L."/>
            <person name="Haridas S."/>
            <person name="Grigoriev I.V."/>
            <person name="Santelli C.M."/>
            <person name="Hansel C.M."/>
        </authorList>
    </citation>
    <scope>NUCLEOTIDE SEQUENCE [LARGE SCALE GENOMIC DNA]</scope>
    <source>
        <strain evidence="10 11">SRC1lrK2f</strain>
    </source>
</reference>
<dbReference type="CDD" id="cd13959">
    <property type="entry name" value="PT_UbiA_COQ2"/>
    <property type="match status" value="1"/>
</dbReference>
<comment type="pathway">
    <text evidence="3">Secondary metabolite biosynthesis.</text>
</comment>
<dbReference type="VEuPathDB" id="FungiDB:CC77DRAFT_1048907"/>
<feature type="transmembrane region" description="Helical" evidence="9">
    <location>
        <begin position="284"/>
        <end position="302"/>
    </location>
</feature>
<evidence type="ECO:0000256" key="9">
    <source>
        <dbReference type="SAM" id="Phobius"/>
    </source>
</evidence>
<dbReference type="FunFam" id="1.10.357.140:FF:000008">
    <property type="entry name" value="4-hydroxybenzoate octaprenyltransferase"/>
    <property type="match status" value="1"/>
</dbReference>
<organism evidence="10 11">
    <name type="scientific">Alternaria alternata</name>
    <name type="common">Alternaria rot fungus</name>
    <name type="synonym">Torula alternata</name>
    <dbReference type="NCBI Taxonomy" id="5599"/>
    <lineage>
        <taxon>Eukaryota</taxon>
        <taxon>Fungi</taxon>
        <taxon>Dikarya</taxon>
        <taxon>Ascomycota</taxon>
        <taxon>Pezizomycotina</taxon>
        <taxon>Dothideomycetes</taxon>
        <taxon>Pleosporomycetidae</taxon>
        <taxon>Pleosporales</taxon>
        <taxon>Pleosporineae</taxon>
        <taxon>Pleosporaceae</taxon>
        <taxon>Alternaria</taxon>
        <taxon>Alternaria sect. Alternaria</taxon>
        <taxon>Alternaria alternata complex</taxon>
    </lineage>
</organism>